<dbReference type="PANTHER" id="PTHR42961:SF2">
    <property type="entry name" value="IRON-SULFUR PROTEIN NUBPL"/>
    <property type="match status" value="1"/>
</dbReference>
<keyword evidence="1" id="KW-0479">Metal-binding</keyword>
<dbReference type="GO" id="GO:0140663">
    <property type="term" value="F:ATP-dependent FeS chaperone activity"/>
    <property type="evidence" value="ECO:0007669"/>
    <property type="project" value="InterPro"/>
</dbReference>
<dbReference type="Gene3D" id="3.30.300.130">
    <property type="entry name" value="Fe-S cluster assembly (FSCA)"/>
    <property type="match status" value="1"/>
</dbReference>
<dbReference type="GO" id="GO:0005524">
    <property type="term" value="F:ATP binding"/>
    <property type="evidence" value="ECO:0007669"/>
    <property type="project" value="UniProtKB-KW"/>
</dbReference>
<comment type="similarity">
    <text evidence="6">Belongs to the Mrp/NBP35 ATP-binding proteins family.</text>
</comment>
<dbReference type="InterPro" id="IPR002744">
    <property type="entry name" value="MIP18-like"/>
</dbReference>
<dbReference type="FunFam" id="3.40.50.300:FF:001119">
    <property type="entry name" value="Iron-sulfur cluster carrier protein"/>
    <property type="match status" value="1"/>
</dbReference>
<dbReference type="InterPro" id="IPR034904">
    <property type="entry name" value="FSCA_dom_sf"/>
</dbReference>
<dbReference type="InterPro" id="IPR038492">
    <property type="entry name" value="GBBH-like_N_sf"/>
</dbReference>
<dbReference type="InterPro" id="IPR027417">
    <property type="entry name" value="P-loop_NTPase"/>
</dbReference>
<dbReference type="EMBL" id="NBIV01000216">
    <property type="protein sequence ID" value="PXF41449.1"/>
    <property type="molecule type" value="Genomic_DNA"/>
</dbReference>
<evidence type="ECO:0000313" key="9">
    <source>
        <dbReference type="EMBL" id="PXF41449.1"/>
    </source>
</evidence>
<comment type="caution">
    <text evidence="9">The sequence shown here is derived from an EMBL/GenBank/DDBJ whole genome shotgun (WGS) entry which is preliminary data.</text>
</comment>
<dbReference type="PROSITE" id="PS01215">
    <property type="entry name" value="MRP"/>
    <property type="match status" value="1"/>
</dbReference>
<dbReference type="InterPro" id="IPR000808">
    <property type="entry name" value="Mrp-like_CS"/>
</dbReference>
<dbReference type="AlphaFoldDB" id="A0A2V3IH99"/>
<dbReference type="STRING" id="448386.A0A2V3IH99"/>
<dbReference type="GO" id="GO:0051539">
    <property type="term" value="F:4 iron, 4 sulfur cluster binding"/>
    <property type="evidence" value="ECO:0007669"/>
    <property type="project" value="TreeGrafter"/>
</dbReference>
<protein>
    <recommendedName>
        <fullName evidence="11">Fe-S cluster assembly factor HCF101, chloroplastic</fullName>
    </recommendedName>
</protein>
<feature type="domain" description="Gamma-butyrobetaine hydroxylase-like N-terminal" evidence="8">
    <location>
        <begin position="428"/>
        <end position="493"/>
    </location>
</feature>
<dbReference type="Pfam" id="PF01883">
    <property type="entry name" value="FeS_assembly_P"/>
    <property type="match status" value="1"/>
</dbReference>
<gene>
    <name evidence="9" type="ORF">BWQ96_08830</name>
</gene>
<dbReference type="CDD" id="cd02037">
    <property type="entry name" value="Mrp_NBP35"/>
    <property type="match status" value="1"/>
</dbReference>
<dbReference type="InterPro" id="IPR033756">
    <property type="entry name" value="YlxH/NBP35"/>
</dbReference>
<evidence type="ECO:0000256" key="2">
    <source>
        <dbReference type="ARBA" id="ARBA00022741"/>
    </source>
</evidence>
<dbReference type="GO" id="GO:0046872">
    <property type="term" value="F:metal ion binding"/>
    <property type="evidence" value="ECO:0007669"/>
    <property type="project" value="UniProtKB-KW"/>
</dbReference>
<sequence>MAFVIPSFTPCRSALRAPSLRTFRRRWTPFKAQKYHRCRHVPAACLPNTDTDRKQALLDVLSQVIDPDLHQNIVSLGFIKNIELHPVESIPGLFDVSFSVELTTPACPIKDAFQSDCKRLAESLDWVGRARVIMTAAEPKQQTSQDTGVLDYVNAIVAVASCKGGVGKSTTAVNLAFALSQLGARVGIMDADIYGPSLPTLVEPDERAVQFADGRIQPLTCNGVKLMSFGYVNPESAIMRGPMIANVLNQLLTTTQWGALDYLIIDMPPGTGDIQLTLSQIVNMTAALIVTTPQKLSFVDVVKGIDMFDKVGVPSVGVVENMAYFVAPDTQKEHYVFGKGHKQRLVEQYGLVNAFSMPIDAELSERSDNGVPYVLAHPSSLIAEEYKNMASSVVREVAKIKHGGRRTPEVSFDEDSGFIVIKKPNSEHEQQVWPATLRRQCRCALCVDEMTGRVRLNPDDIPETITPKKMNPVGNYALSINWSDGHPSLYPYSRFVEDWEGSSIGETKIDKEKMPAEVPIAP</sequence>
<evidence type="ECO:0008006" key="11">
    <source>
        <dbReference type="Google" id="ProtNLM"/>
    </source>
</evidence>
<evidence type="ECO:0000259" key="7">
    <source>
        <dbReference type="Pfam" id="PF01883"/>
    </source>
</evidence>
<evidence type="ECO:0000256" key="5">
    <source>
        <dbReference type="ARBA" id="ARBA00023014"/>
    </source>
</evidence>
<dbReference type="Pfam" id="PF06155">
    <property type="entry name" value="GBBH-like_N"/>
    <property type="match status" value="1"/>
</dbReference>
<keyword evidence="2" id="KW-0547">Nucleotide-binding</keyword>
<dbReference type="Gene3D" id="3.30.2020.30">
    <property type="match status" value="1"/>
</dbReference>
<dbReference type="Pfam" id="PF10609">
    <property type="entry name" value="ParA"/>
    <property type="match status" value="1"/>
</dbReference>
<dbReference type="InterPro" id="IPR010376">
    <property type="entry name" value="GBBH-like_N"/>
</dbReference>
<evidence type="ECO:0000256" key="1">
    <source>
        <dbReference type="ARBA" id="ARBA00022723"/>
    </source>
</evidence>
<dbReference type="HAMAP" id="MF_02040">
    <property type="entry name" value="Mrp_NBP35"/>
    <property type="match status" value="1"/>
</dbReference>
<reference evidence="9 10" key="1">
    <citation type="journal article" date="2018" name="Mol. Biol. Evol.">
        <title>Analysis of the draft genome of the red seaweed Gracilariopsis chorda provides insights into genome size evolution in Rhodophyta.</title>
        <authorList>
            <person name="Lee J."/>
            <person name="Yang E.C."/>
            <person name="Graf L."/>
            <person name="Yang J.H."/>
            <person name="Qiu H."/>
            <person name="Zel Zion U."/>
            <person name="Chan C.X."/>
            <person name="Stephens T.G."/>
            <person name="Weber A.P.M."/>
            <person name="Boo G.H."/>
            <person name="Boo S.M."/>
            <person name="Kim K.M."/>
            <person name="Shin Y."/>
            <person name="Jung M."/>
            <person name="Lee S.J."/>
            <person name="Yim H.S."/>
            <person name="Lee J.H."/>
            <person name="Bhattacharya D."/>
            <person name="Yoon H.S."/>
        </authorList>
    </citation>
    <scope>NUCLEOTIDE SEQUENCE [LARGE SCALE GENOMIC DNA]</scope>
    <source>
        <strain evidence="9 10">SKKU-2015</strain>
        <tissue evidence="9">Whole body</tissue>
    </source>
</reference>
<dbReference type="OrthoDB" id="1741334at2759"/>
<proteinExistence type="inferred from homology"/>
<dbReference type="Proteomes" id="UP000247409">
    <property type="component" value="Unassembled WGS sequence"/>
</dbReference>
<dbReference type="GO" id="GO:0016226">
    <property type="term" value="P:iron-sulfur cluster assembly"/>
    <property type="evidence" value="ECO:0007669"/>
    <property type="project" value="InterPro"/>
</dbReference>
<feature type="domain" description="MIP18 family-like" evidence="7">
    <location>
        <begin position="54"/>
        <end position="131"/>
    </location>
</feature>
<evidence type="ECO:0000259" key="8">
    <source>
        <dbReference type="Pfam" id="PF06155"/>
    </source>
</evidence>
<evidence type="ECO:0000313" key="10">
    <source>
        <dbReference type="Proteomes" id="UP000247409"/>
    </source>
</evidence>
<keyword evidence="4" id="KW-0408">Iron</keyword>
<keyword evidence="5" id="KW-0411">Iron-sulfur</keyword>
<evidence type="ECO:0000256" key="6">
    <source>
        <dbReference type="ARBA" id="ARBA00024036"/>
    </source>
</evidence>
<dbReference type="PANTHER" id="PTHR42961">
    <property type="entry name" value="IRON-SULFUR PROTEIN NUBPL"/>
    <property type="match status" value="1"/>
</dbReference>
<keyword evidence="10" id="KW-1185">Reference proteome</keyword>
<dbReference type="SUPFAM" id="SSF52540">
    <property type="entry name" value="P-loop containing nucleoside triphosphate hydrolases"/>
    <property type="match status" value="1"/>
</dbReference>
<dbReference type="InterPro" id="IPR044304">
    <property type="entry name" value="NUBPL-like"/>
</dbReference>
<dbReference type="Gene3D" id="3.40.50.300">
    <property type="entry name" value="P-loop containing nucleotide triphosphate hydrolases"/>
    <property type="match status" value="1"/>
</dbReference>
<evidence type="ECO:0000256" key="3">
    <source>
        <dbReference type="ARBA" id="ARBA00022840"/>
    </source>
</evidence>
<evidence type="ECO:0000256" key="4">
    <source>
        <dbReference type="ARBA" id="ARBA00023004"/>
    </source>
</evidence>
<accession>A0A2V3IH99</accession>
<keyword evidence="3" id="KW-0067">ATP-binding</keyword>
<organism evidence="9 10">
    <name type="scientific">Gracilariopsis chorda</name>
    <dbReference type="NCBI Taxonomy" id="448386"/>
    <lineage>
        <taxon>Eukaryota</taxon>
        <taxon>Rhodophyta</taxon>
        <taxon>Florideophyceae</taxon>
        <taxon>Rhodymeniophycidae</taxon>
        <taxon>Gracilariales</taxon>
        <taxon>Gracilariaceae</taxon>
        <taxon>Gracilariopsis</taxon>
    </lineage>
</organism>
<dbReference type="InterPro" id="IPR019591">
    <property type="entry name" value="Mrp/NBP35_ATP-bd"/>
</dbReference>
<dbReference type="SUPFAM" id="SSF117916">
    <property type="entry name" value="Fe-S cluster assembly (FSCA) domain-like"/>
    <property type="match status" value="1"/>
</dbReference>
<name>A0A2V3IH99_9FLOR</name>